<dbReference type="FunFam" id="2.60.260.20:FF:000008">
    <property type="entry name" value="Curved DNA-binding protein"/>
    <property type="match status" value="1"/>
</dbReference>
<proteinExistence type="predicted"/>
<dbReference type="InterPro" id="IPR018253">
    <property type="entry name" value="DnaJ_domain_CS"/>
</dbReference>
<dbReference type="SUPFAM" id="SSF49493">
    <property type="entry name" value="HSP40/DnaJ peptide-binding domain"/>
    <property type="match status" value="2"/>
</dbReference>
<dbReference type="Pfam" id="PF00226">
    <property type="entry name" value="DnaJ"/>
    <property type="match status" value="1"/>
</dbReference>
<dbReference type="GO" id="GO:0051082">
    <property type="term" value="F:unfolded protein binding"/>
    <property type="evidence" value="ECO:0007669"/>
    <property type="project" value="InterPro"/>
</dbReference>
<dbReference type="PROSITE" id="PS00636">
    <property type="entry name" value="DNAJ_1"/>
    <property type="match status" value="1"/>
</dbReference>
<dbReference type="PRINTS" id="PR00625">
    <property type="entry name" value="JDOMAIN"/>
</dbReference>
<dbReference type="PROSITE" id="PS50076">
    <property type="entry name" value="DNAJ_2"/>
    <property type="match status" value="1"/>
</dbReference>
<dbReference type="Gene3D" id="1.10.287.110">
    <property type="entry name" value="DnaJ domain"/>
    <property type="match status" value="1"/>
</dbReference>
<accession>A0A1H6FEF4</accession>
<dbReference type="InterPro" id="IPR002939">
    <property type="entry name" value="DnaJ_C"/>
</dbReference>
<evidence type="ECO:0000313" key="6">
    <source>
        <dbReference type="Proteomes" id="UP000236724"/>
    </source>
</evidence>
<protein>
    <submittedName>
        <fullName evidence="5">Curved DNA-binding protein</fullName>
    </submittedName>
</protein>
<evidence type="ECO:0000259" key="4">
    <source>
        <dbReference type="PROSITE" id="PS50076"/>
    </source>
</evidence>
<keyword evidence="1" id="KW-0963">Cytoplasm</keyword>
<keyword evidence="2 5" id="KW-0238">DNA-binding</keyword>
<name>A0A1H6FEF4_9GAMM</name>
<evidence type="ECO:0000256" key="1">
    <source>
        <dbReference type="ARBA" id="ARBA00022490"/>
    </source>
</evidence>
<dbReference type="RefSeq" id="WP_103921057.1">
    <property type="nucleotide sequence ID" value="NZ_FMSV02000530.1"/>
</dbReference>
<gene>
    <name evidence="5" type="primary">cbpA</name>
    <name evidence="5" type="ORF">MBHS_03280</name>
</gene>
<sequence length="314" mass="34639">MEYKDYYKIMGVPRDVTQDALKKSYRKLARKYHPDVSKEANAEQKFKEIGEAYEVLKDPEKRAAYEQLGSQWRAGEQFKPPPNWDSGFEFSGRGGAGTGAGFSDFFESFFGQRSGFSGHTGSQGFPQKGEDHHAKILISLEDAYSGASRAIQLNLPATNAQGHLRSQKRTLNIKIPKGVIAGQKIRLTGQGGPGRHGARAGDLYLEIAFEEHPLYRIEARDLHLDLPITPWEAALGGRIEIPTPGGTLGIKIPAGSQSGKKMRLKGRGLPGKISGDLYLILQIFTPPADNETAQQFYQTMANSLPLDPRESFFS</sequence>
<dbReference type="InterPro" id="IPR008971">
    <property type="entry name" value="HSP40/DnaJ_pept-bd"/>
</dbReference>
<dbReference type="Gene3D" id="2.60.260.20">
    <property type="entry name" value="Urease metallochaperone UreE, N-terminal domain"/>
    <property type="match status" value="2"/>
</dbReference>
<dbReference type="InterPro" id="IPR001623">
    <property type="entry name" value="DnaJ_domain"/>
</dbReference>
<keyword evidence="6" id="KW-1185">Reference proteome</keyword>
<dbReference type="EMBL" id="FMSV02000530">
    <property type="protein sequence ID" value="SEH07405.1"/>
    <property type="molecule type" value="Genomic_DNA"/>
</dbReference>
<dbReference type="SUPFAM" id="SSF46565">
    <property type="entry name" value="Chaperone J-domain"/>
    <property type="match status" value="1"/>
</dbReference>
<dbReference type="AlphaFoldDB" id="A0A1H6FEF4"/>
<dbReference type="Pfam" id="PF01556">
    <property type="entry name" value="DnaJ_C"/>
    <property type="match status" value="1"/>
</dbReference>
<dbReference type="CDD" id="cd06257">
    <property type="entry name" value="DnaJ"/>
    <property type="match status" value="1"/>
</dbReference>
<dbReference type="SMART" id="SM00271">
    <property type="entry name" value="DnaJ"/>
    <property type="match status" value="1"/>
</dbReference>
<feature type="domain" description="J" evidence="4">
    <location>
        <begin position="5"/>
        <end position="69"/>
    </location>
</feature>
<organism evidence="5 6">
    <name type="scientific">Candidatus Venteria ishoeyi</name>
    <dbReference type="NCBI Taxonomy" id="1899563"/>
    <lineage>
        <taxon>Bacteria</taxon>
        <taxon>Pseudomonadati</taxon>
        <taxon>Pseudomonadota</taxon>
        <taxon>Gammaproteobacteria</taxon>
        <taxon>Thiotrichales</taxon>
        <taxon>Thiotrichaceae</taxon>
        <taxon>Venteria</taxon>
    </lineage>
</organism>
<dbReference type="InterPro" id="IPR036869">
    <property type="entry name" value="J_dom_sf"/>
</dbReference>
<dbReference type="GO" id="GO:0042026">
    <property type="term" value="P:protein refolding"/>
    <property type="evidence" value="ECO:0007669"/>
    <property type="project" value="TreeGrafter"/>
</dbReference>
<reference evidence="5 6" key="1">
    <citation type="submission" date="2016-10" db="EMBL/GenBank/DDBJ databases">
        <authorList>
            <person name="de Groot N.N."/>
        </authorList>
    </citation>
    <scope>NUCLEOTIDE SEQUENCE [LARGE SCALE GENOMIC DNA]</scope>
    <source>
        <strain evidence="5">MBHS1</strain>
    </source>
</reference>
<evidence type="ECO:0000313" key="5">
    <source>
        <dbReference type="EMBL" id="SEH07405.1"/>
    </source>
</evidence>
<dbReference type="PANTHER" id="PTHR43096">
    <property type="entry name" value="DNAJ HOMOLOG 1, MITOCHONDRIAL-RELATED"/>
    <property type="match status" value="1"/>
</dbReference>
<dbReference type="CDD" id="cd10747">
    <property type="entry name" value="DnaJ_C"/>
    <property type="match status" value="1"/>
</dbReference>
<dbReference type="PANTHER" id="PTHR43096:SF52">
    <property type="entry name" value="DNAJ HOMOLOG 1, MITOCHONDRIAL-RELATED"/>
    <property type="match status" value="1"/>
</dbReference>
<evidence type="ECO:0000256" key="3">
    <source>
        <dbReference type="ARBA" id="ARBA00023186"/>
    </source>
</evidence>
<dbReference type="Proteomes" id="UP000236724">
    <property type="component" value="Unassembled WGS sequence"/>
</dbReference>
<evidence type="ECO:0000256" key="2">
    <source>
        <dbReference type="ARBA" id="ARBA00023125"/>
    </source>
</evidence>
<keyword evidence="3" id="KW-0143">Chaperone</keyword>
<dbReference type="GO" id="GO:0003677">
    <property type="term" value="F:DNA binding"/>
    <property type="evidence" value="ECO:0007669"/>
    <property type="project" value="UniProtKB-KW"/>
</dbReference>
<dbReference type="OrthoDB" id="9779889at2"/>
<dbReference type="GO" id="GO:0005737">
    <property type="term" value="C:cytoplasm"/>
    <property type="evidence" value="ECO:0007669"/>
    <property type="project" value="TreeGrafter"/>
</dbReference>